<dbReference type="InterPro" id="IPR011701">
    <property type="entry name" value="MFS"/>
</dbReference>
<accession>A0ABS5TRE4</accession>
<keyword evidence="6 7" id="KW-0472">Membrane</keyword>
<dbReference type="RefSeq" id="WP_214159905.1">
    <property type="nucleotide sequence ID" value="NZ_JAHBAY010000016.1"/>
</dbReference>
<evidence type="ECO:0000256" key="5">
    <source>
        <dbReference type="ARBA" id="ARBA00022989"/>
    </source>
</evidence>
<dbReference type="Gene3D" id="1.20.1720.10">
    <property type="entry name" value="Multidrug resistance protein D"/>
    <property type="match status" value="1"/>
</dbReference>
<dbReference type="PANTHER" id="PTHR42718">
    <property type="entry name" value="MAJOR FACILITATOR SUPERFAMILY MULTIDRUG TRANSPORTER MFSC"/>
    <property type="match status" value="1"/>
</dbReference>
<dbReference type="Proteomes" id="UP001197247">
    <property type="component" value="Unassembled WGS sequence"/>
</dbReference>
<feature type="domain" description="Major facilitator superfamily (MFS) profile" evidence="8">
    <location>
        <begin position="22"/>
        <end position="459"/>
    </location>
</feature>
<keyword evidence="5 7" id="KW-1133">Transmembrane helix</keyword>
<comment type="caution">
    <text evidence="9">The sequence shown here is derived from an EMBL/GenBank/DDBJ whole genome shotgun (WGS) entry which is preliminary data.</text>
</comment>
<feature type="transmembrane region" description="Helical" evidence="7">
    <location>
        <begin position="88"/>
        <end position="111"/>
    </location>
</feature>
<organism evidence="9 10">
    <name type="scientific">Kineosporia corallincola</name>
    <dbReference type="NCBI Taxonomy" id="2835133"/>
    <lineage>
        <taxon>Bacteria</taxon>
        <taxon>Bacillati</taxon>
        <taxon>Actinomycetota</taxon>
        <taxon>Actinomycetes</taxon>
        <taxon>Kineosporiales</taxon>
        <taxon>Kineosporiaceae</taxon>
        <taxon>Kineosporia</taxon>
    </lineage>
</organism>
<feature type="transmembrane region" description="Helical" evidence="7">
    <location>
        <begin position="335"/>
        <end position="356"/>
    </location>
</feature>
<reference evidence="9 10" key="1">
    <citation type="submission" date="2021-05" db="EMBL/GenBank/DDBJ databases">
        <title>Kineosporia and Streptomyces sp. nov. two new marine actinobacteria isolated from Coral.</title>
        <authorList>
            <person name="Buangrab K."/>
            <person name="Sutthacheep M."/>
            <person name="Yeemin T."/>
            <person name="Harunari E."/>
            <person name="Igarashi Y."/>
            <person name="Kanchanasin P."/>
            <person name="Tanasupawat S."/>
            <person name="Phongsopitanun W."/>
        </authorList>
    </citation>
    <scope>NUCLEOTIDE SEQUENCE [LARGE SCALE GENOMIC DNA]</scope>
    <source>
        <strain evidence="9 10">J2-2</strain>
    </source>
</reference>
<evidence type="ECO:0000256" key="2">
    <source>
        <dbReference type="ARBA" id="ARBA00022448"/>
    </source>
</evidence>
<feature type="transmembrane region" description="Helical" evidence="7">
    <location>
        <begin position="174"/>
        <end position="196"/>
    </location>
</feature>
<dbReference type="Pfam" id="PF07690">
    <property type="entry name" value="MFS_1"/>
    <property type="match status" value="1"/>
</dbReference>
<dbReference type="EMBL" id="JAHBAY010000016">
    <property type="protein sequence ID" value="MBT0773369.1"/>
    <property type="molecule type" value="Genomic_DNA"/>
</dbReference>
<keyword evidence="4 7" id="KW-0812">Transmembrane</keyword>
<dbReference type="Gene3D" id="1.20.1250.20">
    <property type="entry name" value="MFS general substrate transporter like domains"/>
    <property type="match status" value="1"/>
</dbReference>
<dbReference type="SUPFAM" id="SSF103473">
    <property type="entry name" value="MFS general substrate transporter"/>
    <property type="match status" value="1"/>
</dbReference>
<feature type="transmembrane region" description="Helical" evidence="7">
    <location>
        <begin position="21"/>
        <end position="44"/>
    </location>
</feature>
<evidence type="ECO:0000256" key="3">
    <source>
        <dbReference type="ARBA" id="ARBA00022475"/>
    </source>
</evidence>
<name>A0ABS5TRE4_9ACTN</name>
<gene>
    <name evidence="9" type="ORF">KIH74_30770</name>
</gene>
<feature type="transmembrane region" description="Helical" evidence="7">
    <location>
        <begin position="276"/>
        <end position="296"/>
    </location>
</feature>
<feature type="transmembrane region" description="Helical" evidence="7">
    <location>
        <begin position="368"/>
        <end position="391"/>
    </location>
</feature>
<evidence type="ECO:0000259" key="8">
    <source>
        <dbReference type="PROSITE" id="PS50850"/>
    </source>
</evidence>
<dbReference type="InterPro" id="IPR036259">
    <property type="entry name" value="MFS_trans_sf"/>
</dbReference>
<dbReference type="PROSITE" id="PS50850">
    <property type="entry name" value="MFS"/>
    <property type="match status" value="1"/>
</dbReference>
<evidence type="ECO:0000313" key="9">
    <source>
        <dbReference type="EMBL" id="MBT0773369.1"/>
    </source>
</evidence>
<feature type="transmembrane region" description="Helical" evidence="7">
    <location>
        <begin position="56"/>
        <end position="76"/>
    </location>
</feature>
<evidence type="ECO:0000256" key="6">
    <source>
        <dbReference type="ARBA" id="ARBA00023136"/>
    </source>
</evidence>
<dbReference type="PANTHER" id="PTHR42718:SF46">
    <property type="entry name" value="BLR6921 PROTEIN"/>
    <property type="match status" value="1"/>
</dbReference>
<evidence type="ECO:0000256" key="7">
    <source>
        <dbReference type="SAM" id="Phobius"/>
    </source>
</evidence>
<feature type="transmembrane region" description="Helical" evidence="7">
    <location>
        <begin position="117"/>
        <end position="135"/>
    </location>
</feature>
<feature type="transmembrane region" description="Helical" evidence="7">
    <location>
        <begin position="412"/>
        <end position="432"/>
    </location>
</feature>
<proteinExistence type="predicted"/>
<comment type="subcellular location">
    <subcellularLocation>
        <location evidence="1">Cell membrane</location>
        <topology evidence="1">Multi-pass membrane protein</topology>
    </subcellularLocation>
</comment>
<keyword evidence="10" id="KW-1185">Reference proteome</keyword>
<dbReference type="InterPro" id="IPR020846">
    <property type="entry name" value="MFS_dom"/>
</dbReference>
<sequence length="462" mass="47398">MHATAPTVTHRTPTPTARPRAVLAVILVAYFMILMDNSVIFTGLPSIQAGLDLSPASLSWVQDAYTLVFGGLLLLGARAGDLLGRVRLFVAGLALFGLASLAIGLAQAGWWMVAGRAVQGVGAAVVAPTSLALITASFEGEARRRAVAAYAATAGIGASLGMVLGGALTEFVSWRAAFLVNVPIAVAMIVASRRVLAETPRTQGRFDLIGAVCATAGFGSLVLGLLESPGHGWGSPRVLGPLGLGVLLLVALVLHESRAAQPIMPLRLFRSRERSGAYAVRVLYLGGMIGFFYFTTQFLQHVYGFTALEAGLGFLPMTLVNFAVAMALPRISRRVPGGVLLPAGTALTLAGLFWLAQAGADASYLPAVGLPMAIVGFGQGLVFAPLTSAGIAGVEQADAGAASGLLNTAHQLGMALGLAVLVAVSAGAPTVARQFHQALTGAAVLVALALVVLPATNRRGRV</sequence>
<evidence type="ECO:0000313" key="10">
    <source>
        <dbReference type="Proteomes" id="UP001197247"/>
    </source>
</evidence>
<evidence type="ECO:0000256" key="1">
    <source>
        <dbReference type="ARBA" id="ARBA00004651"/>
    </source>
</evidence>
<feature type="transmembrane region" description="Helical" evidence="7">
    <location>
        <begin position="438"/>
        <end position="456"/>
    </location>
</feature>
<feature type="transmembrane region" description="Helical" evidence="7">
    <location>
        <begin position="238"/>
        <end position="255"/>
    </location>
</feature>
<keyword evidence="3" id="KW-1003">Cell membrane</keyword>
<evidence type="ECO:0000256" key="4">
    <source>
        <dbReference type="ARBA" id="ARBA00022692"/>
    </source>
</evidence>
<keyword evidence="2" id="KW-0813">Transport</keyword>
<dbReference type="CDD" id="cd17321">
    <property type="entry name" value="MFS_MMR_MDR_like"/>
    <property type="match status" value="1"/>
</dbReference>
<feature type="transmembrane region" description="Helical" evidence="7">
    <location>
        <begin position="147"/>
        <end position="168"/>
    </location>
</feature>
<feature type="transmembrane region" description="Helical" evidence="7">
    <location>
        <begin position="208"/>
        <end position="226"/>
    </location>
</feature>
<feature type="transmembrane region" description="Helical" evidence="7">
    <location>
        <begin position="302"/>
        <end position="328"/>
    </location>
</feature>
<protein>
    <submittedName>
        <fullName evidence="9">MFS transporter</fullName>
    </submittedName>
</protein>